<dbReference type="RefSeq" id="WP_302040957.1">
    <property type="nucleotide sequence ID" value="NZ_JAUKPO010000026.1"/>
</dbReference>
<dbReference type="Gene3D" id="2.60.40.3080">
    <property type="match status" value="1"/>
</dbReference>
<gene>
    <name evidence="1" type="ORF">Q0590_27990</name>
</gene>
<accession>A0ABT8RDW4</accession>
<comment type="caution">
    <text evidence="1">The sequence shown here is derived from an EMBL/GenBank/DDBJ whole genome shotgun (WGS) entry which is preliminary data.</text>
</comment>
<name>A0ABT8RDW4_9BACT</name>
<dbReference type="InterPro" id="IPR021638">
    <property type="entry name" value="DUF3244"/>
</dbReference>
<sequence>MKKTILPFYQSTFTRAFVSSVFLGILYLQPVTAMPSFNDYAHVSSVEASPEKLRAVSYIMQNSLVMKVHFENPTQEKITIQILNNHQEVVYTEYLGNREKFIGKYNLQELPNGHYTLVIKSASNRYSNSFSLQTLIKREANVHPDETKETREDFKGIAVF</sequence>
<evidence type="ECO:0000313" key="2">
    <source>
        <dbReference type="Proteomes" id="UP001168528"/>
    </source>
</evidence>
<proteinExistence type="predicted"/>
<evidence type="ECO:0008006" key="3">
    <source>
        <dbReference type="Google" id="ProtNLM"/>
    </source>
</evidence>
<evidence type="ECO:0000313" key="1">
    <source>
        <dbReference type="EMBL" id="MDO1450154.1"/>
    </source>
</evidence>
<reference evidence="1" key="1">
    <citation type="submission" date="2023-07" db="EMBL/GenBank/DDBJ databases">
        <title>The genome sequence of Rhodocytophaga aerolata KACC 12507.</title>
        <authorList>
            <person name="Zhang X."/>
        </authorList>
    </citation>
    <scope>NUCLEOTIDE SEQUENCE</scope>
    <source>
        <strain evidence="1">KACC 12507</strain>
    </source>
</reference>
<dbReference type="Proteomes" id="UP001168528">
    <property type="component" value="Unassembled WGS sequence"/>
</dbReference>
<protein>
    <recommendedName>
        <fullName evidence="3">T9SS type A sorting domain-containing protein</fullName>
    </recommendedName>
</protein>
<dbReference type="EMBL" id="JAUKPO010000026">
    <property type="protein sequence ID" value="MDO1450154.1"/>
    <property type="molecule type" value="Genomic_DNA"/>
</dbReference>
<organism evidence="1 2">
    <name type="scientific">Rhodocytophaga aerolata</name>
    <dbReference type="NCBI Taxonomy" id="455078"/>
    <lineage>
        <taxon>Bacteria</taxon>
        <taxon>Pseudomonadati</taxon>
        <taxon>Bacteroidota</taxon>
        <taxon>Cytophagia</taxon>
        <taxon>Cytophagales</taxon>
        <taxon>Rhodocytophagaceae</taxon>
        <taxon>Rhodocytophaga</taxon>
    </lineage>
</organism>
<dbReference type="Pfam" id="PF11589">
    <property type="entry name" value="DUF3244"/>
    <property type="match status" value="1"/>
</dbReference>
<keyword evidence="2" id="KW-1185">Reference proteome</keyword>